<keyword evidence="5" id="KW-0511">Multifunctional enzyme</keyword>
<evidence type="ECO:0000256" key="1">
    <source>
        <dbReference type="ARBA" id="ARBA00002319"/>
    </source>
</evidence>
<dbReference type="CDD" id="cd01172">
    <property type="entry name" value="RfaE_like"/>
    <property type="match status" value="1"/>
</dbReference>
<proteinExistence type="predicted"/>
<dbReference type="InterPro" id="IPR029056">
    <property type="entry name" value="Ribokinase-like"/>
</dbReference>
<dbReference type="InterPro" id="IPR011611">
    <property type="entry name" value="PfkB_dom"/>
</dbReference>
<dbReference type="Proteomes" id="UP000192997">
    <property type="component" value="Unassembled WGS sequence"/>
</dbReference>
<dbReference type="Gene3D" id="3.40.1190.20">
    <property type="match status" value="1"/>
</dbReference>
<keyword evidence="3" id="KW-0808">Transferase</keyword>
<dbReference type="InterPro" id="IPR011913">
    <property type="entry name" value="RfaE_dom_I"/>
</dbReference>
<feature type="domain" description="Carbohydrate kinase PfkB" evidence="7">
    <location>
        <begin position="167"/>
        <end position="467"/>
    </location>
</feature>
<evidence type="ECO:0000256" key="5">
    <source>
        <dbReference type="ARBA" id="ARBA00023268"/>
    </source>
</evidence>
<dbReference type="SUPFAM" id="SSF53613">
    <property type="entry name" value="Ribokinase-like"/>
    <property type="match status" value="1"/>
</dbReference>
<comment type="function">
    <text evidence="2">Catalyzes the ADP transfer from ATP to D-glycero-beta-D-manno-heptose 1-phosphate, yielding ADP-D-glycero-beta-D-manno-heptose.</text>
</comment>
<name>A0A1X4GIR0_9CYAN</name>
<protein>
    <submittedName>
        <fullName evidence="9">ADP-heptose synthase</fullName>
    </submittedName>
</protein>
<dbReference type="PANTHER" id="PTHR46969">
    <property type="entry name" value="BIFUNCTIONAL PROTEIN HLDE"/>
    <property type="match status" value="1"/>
</dbReference>
<sequence>MSNSPRTVFVSGNFNVLHPGHLRLLRFAKECGDRLIVAVQSDRLAAKGAHIPEQDRLEGIKSNSWVDEAFIIDDPVTEVLEKLKPAIVVKGKEHEAKYNPELKVLEKYGGKLLFSSGETVFSSLDLIRREFTDTNLQSIHLPLEFLERHGISTNNLISRIEKFSQLRVCVIGDLIIDEYITCQALGMSQEDPTIVVTPIDSTKFVGGAGIVAAHAAGIGSQVKFVSVVGNDNTYEFAKTGLNTFQVKAHLLVDESRPTTLKQRFRSKGKTLLRVSHLHQGPISTQLQSQFLDIVAESLNTTDVLVFSDFNYGCLPQTLVESIVTLAKQHKVMMAADSQSSSQVGDISRFQGMDLITPTEREARISTRNSQDGLVVLAEHLRQQANAYNILLKLGEEGLLIHAGNGNEDSWLTDRVSALNSAPKDVAGAGDSLLIASALTLASGASIWEAACIGSLAAAIQVGRVGNTPVQRDEIIRELQ</sequence>
<evidence type="ECO:0000313" key="10">
    <source>
        <dbReference type="Proteomes" id="UP000192997"/>
    </source>
</evidence>
<dbReference type="Pfam" id="PF01467">
    <property type="entry name" value="CTP_transf_like"/>
    <property type="match status" value="1"/>
</dbReference>
<dbReference type="AlphaFoldDB" id="A0A1X4GIR0"/>
<organism evidence="9 10">
    <name type="scientific">Cylindrospermopsis raciborskii CENA303</name>
    <dbReference type="NCBI Taxonomy" id="1170769"/>
    <lineage>
        <taxon>Bacteria</taxon>
        <taxon>Bacillati</taxon>
        <taxon>Cyanobacteriota</taxon>
        <taxon>Cyanophyceae</taxon>
        <taxon>Nostocales</taxon>
        <taxon>Aphanizomenonaceae</taxon>
        <taxon>Cylindrospermopsis</taxon>
    </lineage>
</organism>
<dbReference type="RefSeq" id="WP_085726767.1">
    <property type="nucleotide sequence ID" value="NZ_NBYN01000004.1"/>
</dbReference>
<dbReference type="PANTHER" id="PTHR46969:SF1">
    <property type="entry name" value="BIFUNCTIONAL PROTEIN HLDE"/>
    <property type="match status" value="1"/>
</dbReference>
<keyword evidence="6" id="KW-0119">Carbohydrate metabolism</keyword>
<reference evidence="10" key="1">
    <citation type="submission" date="2017-04" db="EMBL/GenBank/DDBJ databases">
        <authorList>
            <person name="Abreu V.A."/>
            <person name="Popin R.V."/>
            <person name="Rigonato J."/>
            <person name="Andreote A.P."/>
            <person name="Schaker P.C."/>
            <person name="Hoff-Risseti C."/>
            <person name="Alvarenga D.O."/>
            <person name="Varani A.M."/>
            <person name="Fiore M.F."/>
        </authorList>
    </citation>
    <scope>NUCLEOTIDE SEQUENCE [LARGE SCALE GENOMIC DNA]</scope>
    <source>
        <strain evidence="10">CENA303</strain>
    </source>
</reference>
<accession>A0A1X4GIR0</accession>
<dbReference type="GO" id="GO:0033786">
    <property type="term" value="F:heptose-1-phosphate adenylyltransferase activity"/>
    <property type="evidence" value="ECO:0007669"/>
    <property type="project" value="TreeGrafter"/>
</dbReference>
<evidence type="ECO:0000313" key="9">
    <source>
        <dbReference type="EMBL" id="OSO97099.1"/>
    </source>
</evidence>
<dbReference type="NCBIfam" id="TIGR00125">
    <property type="entry name" value="cyt_tran_rel"/>
    <property type="match status" value="1"/>
</dbReference>
<dbReference type="Pfam" id="PF00294">
    <property type="entry name" value="PfkB"/>
    <property type="match status" value="1"/>
</dbReference>
<comment type="function">
    <text evidence="1">Catalyzes the phosphorylation of D-glycero-D-manno-heptose 7-phosphate at the C-1 position to selectively form D-glycero-beta-D-manno-heptose-1,7-bisphosphate.</text>
</comment>
<evidence type="ECO:0000256" key="2">
    <source>
        <dbReference type="ARBA" id="ARBA00003753"/>
    </source>
</evidence>
<evidence type="ECO:0000259" key="7">
    <source>
        <dbReference type="Pfam" id="PF00294"/>
    </source>
</evidence>
<dbReference type="GO" id="GO:0016773">
    <property type="term" value="F:phosphotransferase activity, alcohol group as acceptor"/>
    <property type="evidence" value="ECO:0007669"/>
    <property type="project" value="InterPro"/>
</dbReference>
<dbReference type="EMBL" id="NBYN01000004">
    <property type="protein sequence ID" value="OSO97099.1"/>
    <property type="molecule type" value="Genomic_DNA"/>
</dbReference>
<evidence type="ECO:0000256" key="6">
    <source>
        <dbReference type="ARBA" id="ARBA00023277"/>
    </source>
</evidence>
<evidence type="ECO:0000256" key="4">
    <source>
        <dbReference type="ARBA" id="ARBA00022777"/>
    </source>
</evidence>
<feature type="domain" description="Cytidyltransferase-like" evidence="8">
    <location>
        <begin position="10"/>
        <end position="97"/>
    </location>
</feature>
<dbReference type="GO" id="GO:0033785">
    <property type="term" value="F:heptose 7-phosphate kinase activity"/>
    <property type="evidence" value="ECO:0007669"/>
    <property type="project" value="TreeGrafter"/>
</dbReference>
<dbReference type="InterPro" id="IPR004821">
    <property type="entry name" value="Cyt_trans-like"/>
</dbReference>
<dbReference type="GO" id="GO:0005829">
    <property type="term" value="C:cytosol"/>
    <property type="evidence" value="ECO:0007669"/>
    <property type="project" value="TreeGrafter"/>
</dbReference>
<keyword evidence="4" id="KW-0418">Kinase</keyword>
<dbReference type="SUPFAM" id="SSF52374">
    <property type="entry name" value="Nucleotidylyl transferase"/>
    <property type="match status" value="1"/>
</dbReference>
<evidence type="ECO:0000259" key="8">
    <source>
        <dbReference type="Pfam" id="PF01467"/>
    </source>
</evidence>
<dbReference type="Gene3D" id="3.40.50.620">
    <property type="entry name" value="HUPs"/>
    <property type="match status" value="1"/>
</dbReference>
<dbReference type="InterPro" id="IPR014729">
    <property type="entry name" value="Rossmann-like_a/b/a_fold"/>
</dbReference>
<gene>
    <name evidence="9" type="ORF">B7O87_01065</name>
</gene>
<comment type="caution">
    <text evidence="9">The sequence shown here is derived from an EMBL/GenBank/DDBJ whole genome shotgun (WGS) entry which is preliminary data.</text>
</comment>
<evidence type="ECO:0000256" key="3">
    <source>
        <dbReference type="ARBA" id="ARBA00022679"/>
    </source>
</evidence>